<dbReference type="Gene3D" id="3.40.50.1820">
    <property type="entry name" value="alpha/beta hydrolase"/>
    <property type="match status" value="1"/>
</dbReference>
<dbReference type="InterPro" id="IPR000073">
    <property type="entry name" value="AB_hydrolase_1"/>
</dbReference>
<dbReference type="InterPro" id="IPR050471">
    <property type="entry name" value="AB_hydrolase"/>
</dbReference>
<evidence type="ECO:0000259" key="1">
    <source>
        <dbReference type="Pfam" id="PF00561"/>
    </source>
</evidence>
<organism evidence="3 4">
    <name type="scientific">Ornithinimicrobium cryptoxanthini</name>
    <dbReference type="NCBI Taxonomy" id="2934161"/>
    <lineage>
        <taxon>Bacteria</taxon>
        <taxon>Bacillati</taxon>
        <taxon>Actinomycetota</taxon>
        <taxon>Actinomycetes</taxon>
        <taxon>Micrococcales</taxon>
        <taxon>Ornithinimicrobiaceae</taxon>
        <taxon>Ornithinimicrobium</taxon>
    </lineage>
</organism>
<evidence type="ECO:0000313" key="4">
    <source>
        <dbReference type="Proteomes" id="UP001056535"/>
    </source>
</evidence>
<dbReference type="GO" id="GO:0016787">
    <property type="term" value="F:hydrolase activity"/>
    <property type="evidence" value="ECO:0007669"/>
    <property type="project" value="UniProtKB-KW"/>
</dbReference>
<name>A0ABY4YMI3_9MICO</name>
<dbReference type="Pfam" id="PF04101">
    <property type="entry name" value="Glyco_tran_28_C"/>
    <property type="match status" value="1"/>
</dbReference>
<reference evidence="3" key="1">
    <citation type="submission" date="2022-06" db="EMBL/GenBank/DDBJ databases">
        <title>Ornithinimicrobium JY.X270.</title>
        <authorList>
            <person name="Huang Y."/>
        </authorList>
    </citation>
    <scope>NUCLEOTIDE SEQUENCE</scope>
    <source>
        <strain evidence="3">JY.X270</strain>
    </source>
</reference>
<dbReference type="EMBL" id="CP099490">
    <property type="protein sequence ID" value="USQ77751.1"/>
    <property type="molecule type" value="Genomic_DNA"/>
</dbReference>
<dbReference type="PANTHER" id="PTHR43433">
    <property type="entry name" value="HYDROLASE, ALPHA/BETA FOLD FAMILY PROTEIN"/>
    <property type="match status" value="1"/>
</dbReference>
<dbReference type="Gene3D" id="3.40.50.2000">
    <property type="entry name" value="Glycogen Phosphorylase B"/>
    <property type="match status" value="1"/>
</dbReference>
<dbReference type="InterPro" id="IPR029058">
    <property type="entry name" value="AB_hydrolase_fold"/>
</dbReference>
<dbReference type="Pfam" id="PF00561">
    <property type="entry name" value="Abhydrolase_1"/>
    <property type="match status" value="1"/>
</dbReference>
<dbReference type="InterPro" id="IPR007235">
    <property type="entry name" value="Glyco_trans_28_C"/>
</dbReference>
<dbReference type="Proteomes" id="UP001056535">
    <property type="component" value="Chromosome"/>
</dbReference>
<dbReference type="RefSeq" id="WP_252623261.1">
    <property type="nucleotide sequence ID" value="NZ_CP099490.1"/>
</dbReference>
<proteinExistence type="predicted"/>
<evidence type="ECO:0000259" key="2">
    <source>
        <dbReference type="Pfam" id="PF04101"/>
    </source>
</evidence>
<sequence>MAGLSDQTDTAVEPATTGVTVRDGVDLAWQTYGTGPRTLLLLPTWQIFDSRFWKAQVGYLSRHFRVVTFDGRGTGASGRPTGASAYSNDECAADVTAVLNATGTERAVLVALSCAASWAIQTAADHPDRVDGVFALSPSCGVSVSQPVRDAHAFDERLDPTQGWAKYNRYYWTEGDFADFRDFFFHQMFTEPHSTKQLEDALRWSEQTDPQTLVDANLGRLGCDGVVCRSIDEAAQRVTCPVLVVHGTDDRVRSDAVGRRIAELTGGRLVLIEGGGHGLMSRSPVQINRLIHEFATSACAPVIGSTDRPTEPTTWTFAPSRRRRVLYLSSPIGLGHAARDLAVVQELRRLEPDIEVDWLAQHPVTRVLEAAGERVHPASAWLASESTHVEHESGEHDLHAFQAIRRMDAILVHNFMVFQDLVADEHYDLVVGDEAWDVDYFLHENPELKTFNFAWMTDFVGWLPMPDGGPEEAALTADYNAEMIEQRARFARVRDRSIFVGSPEDVVPDSFGDGLPQIPDWMGKNFDFAGYVTGFDPAALPDRAELRHQLGMPQDERVCVVTVGGTGVGRPLLERVLDAVPLARRAAPDLRFIVVTGPRIDPRSLPRRRGVNVRGFLPDLYRHLAASDLAVVQGGLTTCMELTAGRRPFVYVPLRHHFEQNFHVRHRLERYGAGRHLPYEEAADPDALAAAVLTELDRVVDYRPVETDGAARAAAMLADLL</sequence>
<protein>
    <submittedName>
        <fullName evidence="3">Alpha/beta fold hydrolase</fullName>
    </submittedName>
</protein>
<dbReference type="SUPFAM" id="SSF53474">
    <property type="entry name" value="alpha/beta-Hydrolases"/>
    <property type="match status" value="1"/>
</dbReference>
<keyword evidence="4" id="KW-1185">Reference proteome</keyword>
<feature type="domain" description="AB hydrolase-1" evidence="1">
    <location>
        <begin position="52"/>
        <end position="278"/>
    </location>
</feature>
<keyword evidence="3" id="KW-0378">Hydrolase</keyword>
<gene>
    <name evidence="3" type="ORF">NF557_07600</name>
</gene>
<dbReference type="SUPFAM" id="SSF53756">
    <property type="entry name" value="UDP-Glycosyltransferase/glycogen phosphorylase"/>
    <property type="match status" value="1"/>
</dbReference>
<dbReference type="PANTHER" id="PTHR43433:SF1">
    <property type="entry name" value="BLL5160 PROTEIN"/>
    <property type="match status" value="1"/>
</dbReference>
<evidence type="ECO:0000313" key="3">
    <source>
        <dbReference type="EMBL" id="USQ77751.1"/>
    </source>
</evidence>
<feature type="domain" description="Glycosyl transferase family 28 C-terminal" evidence="2">
    <location>
        <begin position="559"/>
        <end position="695"/>
    </location>
</feature>
<accession>A0ABY4YMI3</accession>